<name>A0ABP9FAM7_9ACTN</name>
<evidence type="ECO:0000256" key="1">
    <source>
        <dbReference type="SAM" id="Phobius"/>
    </source>
</evidence>
<sequence length="222" mass="24177">MNRIAFGMNAALAWLGVILTVLISTVDGYARTAVEPGLYGGTHLGWPGAPMRFLDSLSYFTIWSNIVVAVSTTLLALQPTVDTFWRRALRLCGLMMITITAIVYAVLLAPTTVVSGWSHITNQLTHIVVPVVTVVVWLVWGPRGWIGWRTLPASLVIPVAWVVYMLVRGAIGGTYPYAFVNAGTRGYLAVFTTVAAIFAFGLLIGGVFGVIDRLLTRARPRR</sequence>
<comment type="caution">
    <text evidence="2">The sequence shown here is derived from an EMBL/GenBank/DDBJ whole genome shotgun (WGS) entry which is preliminary data.</text>
</comment>
<evidence type="ECO:0000313" key="2">
    <source>
        <dbReference type="EMBL" id="GAA4895746.1"/>
    </source>
</evidence>
<protein>
    <recommendedName>
        <fullName evidence="4">F420-dependent oxidoreductase</fullName>
    </recommendedName>
</protein>
<keyword evidence="1" id="KW-1133">Transmembrane helix</keyword>
<evidence type="ECO:0000313" key="3">
    <source>
        <dbReference type="Proteomes" id="UP001501521"/>
    </source>
</evidence>
<feature type="transmembrane region" description="Helical" evidence="1">
    <location>
        <begin position="56"/>
        <end position="77"/>
    </location>
</feature>
<organism evidence="2 3">
    <name type="scientific">Tessaracoccus lubricantis</name>
    <dbReference type="NCBI Taxonomy" id="545543"/>
    <lineage>
        <taxon>Bacteria</taxon>
        <taxon>Bacillati</taxon>
        <taxon>Actinomycetota</taxon>
        <taxon>Actinomycetes</taxon>
        <taxon>Propionibacteriales</taxon>
        <taxon>Propionibacteriaceae</taxon>
        <taxon>Tessaracoccus</taxon>
    </lineage>
</organism>
<keyword evidence="3" id="KW-1185">Reference proteome</keyword>
<keyword evidence="1" id="KW-0472">Membrane</keyword>
<dbReference type="NCBIfam" id="NF038065">
    <property type="entry name" value="Pr6Pr"/>
    <property type="match status" value="1"/>
</dbReference>
<dbReference type="EMBL" id="BAABLV010000019">
    <property type="protein sequence ID" value="GAA4895746.1"/>
    <property type="molecule type" value="Genomic_DNA"/>
</dbReference>
<evidence type="ECO:0008006" key="4">
    <source>
        <dbReference type="Google" id="ProtNLM"/>
    </source>
</evidence>
<proteinExistence type="predicted"/>
<keyword evidence="1" id="KW-0812">Transmembrane</keyword>
<reference evidence="3" key="1">
    <citation type="journal article" date="2019" name="Int. J. Syst. Evol. Microbiol.">
        <title>The Global Catalogue of Microorganisms (GCM) 10K type strain sequencing project: providing services to taxonomists for standard genome sequencing and annotation.</title>
        <authorList>
            <consortium name="The Broad Institute Genomics Platform"/>
            <consortium name="The Broad Institute Genome Sequencing Center for Infectious Disease"/>
            <person name="Wu L."/>
            <person name="Ma J."/>
        </authorList>
    </citation>
    <scope>NUCLEOTIDE SEQUENCE [LARGE SCALE GENOMIC DNA]</scope>
    <source>
        <strain evidence="3">JCM 19125</strain>
    </source>
</reference>
<dbReference type="Proteomes" id="UP001501521">
    <property type="component" value="Unassembled WGS sequence"/>
</dbReference>
<accession>A0ABP9FAM7</accession>
<feature type="transmembrane region" description="Helical" evidence="1">
    <location>
        <begin position="89"/>
        <end position="108"/>
    </location>
</feature>
<feature type="transmembrane region" description="Helical" evidence="1">
    <location>
        <begin position="187"/>
        <end position="211"/>
    </location>
</feature>
<gene>
    <name evidence="2" type="ORF">GCM10025789_11630</name>
</gene>
<dbReference type="InterPro" id="IPR049713">
    <property type="entry name" value="Pr6Pr-like"/>
</dbReference>
<feature type="transmembrane region" description="Helical" evidence="1">
    <location>
        <begin position="147"/>
        <end position="167"/>
    </location>
</feature>
<dbReference type="RefSeq" id="WP_345580351.1">
    <property type="nucleotide sequence ID" value="NZ_BAABLV010000019.1"/>
</dbReference>
<feature type="transmembrane region" description="Helical" evidence="1">
    <location>
        <begin position="120"/>
        <end position="140"/>
    </location>
</feature>